<proteinExistence type="predicted"/>
<evidence type="ECO:0000256" key="1">
    <source>
        <dbReference type="SAM" id="MobiDB-lite"/>
    </source>
</evidence>
<comment type="caution">
    <text evidence="3">The sequence shown here is derived from an EMBL/GenBank/DDBJ whole genome shotgun (WGS) entry which is preliminary data.</text>
</comment>
<organism evidence="3 4">
    <name type="scientific">Lentinula aciculospora</name>
    <dbReference type="NCBI Taxonomy" id="153920"/>
    <lineage>
        <taxon>Eukaryota</taxon>
        <taxon>Fungi</taxon>
        <taxon>Dikarya</taxon>
        <taxon>Basidiomycota</taxon>
        <taxon>Agaricomycotina</taxon>
        <taxon>Agaricomycetes</taxon>
        <taxon>Agaricomycetidae</taxon>
        <taxon>Agaricales</taxon>
        <taxon>Marasmiineae</taxon>
        <taxon>Omphalotaceae</taxon>
        <taxon>Lentinula</taxon>
    </lineage>
</organism>
<reference evidence="3" key="1">
    <citation type="submission" date="2022-08" db="EMBL/GenBank/DDBJ databases">
        <title>A Global Phylogenomic Analysis of the Shiitake Genus Lentinula.</title>
        <authorList>
            <consortium name="DOE Joint Genome Institute"/>
            <person name="Sierra-Patev S."/>
            <person name="Min B."/>
            <person name="Naranjo-Ortiz M."/>
            <person name="Looney B."/>
            <person name="Konkel Z."/>
            <person name="Slot J.C."/>
            <person name="Sakamoto Y."/>
            <person name="Steenwyk J.L."/>
            <person name="Rokas A."/>
            <person name="Carro J."/>
            <person name="Camarero S."/>
            <person name="Ferreira P."/>
            <person name="Molpeceres G."/>
            <person name="Ruiz-Duenas F.J."/>
            <person name="Serrano A."/>
            <person name="Henrissat B."/>
            <person name="Drula E."/>
            <person name="Hughes K.W."/>
            <person name="Mata J.L."/>
            <person name="Ishikawa N.K."/>
            <person name="Vargas-Isla R."/>
            <person name="Ushijima S."/>
            <person name="Smith C.A."/>
            <person name="Ahrendt S."/>
            <person name="Andreopoulos W."/>
            <person name="He G."/>
            <person name="Labutti K."/>
            <person name="Lipzen A."/>
            <person name="Ng V."/>
            <person name="Riley R."/>
            <person name="Sandor L."/>
            <person name="Barry K."/>
            <person name="Martinez A.T."/>
            <person name="Xiao Y."/>
            <person name="Gibbons J.G."/>
            <person name="Terashima K."/>
            <person name="Grigoriev I.V."/>
            <person name="Hibbett D.S."/>
        </authorList>
    </citation>
    <scope>NUCLEOTIDE SEQUENCE</scope>
    <source>
        <strain evidence="3">JLM2183</strain>
    </source>
</reference>
<gene>
    <name evidence="3" type="ORF">J3R30DRAFT_3404647</name>
</gene>
<evidence type="ECO:0000313" key="3">
    <source>
        <dbReference type="EMBL" id="KAJ4477267.1"/>
    </source>
</evidence>
<evidence type="ECO:0000256" key="2">
    <source>
        <dbReference type="SAM" id="SignalP"/>
    </source>
</evidence>
<keyword evidence="2" id="KW-0732">Signal</keyword>
<accession>A0A9W9A9Y0</accession>
<dbReference type="AlphaFoldDB" id="A0A9W9A9Y0"/>
<protein>
    <submittedName>
        <fullName evidence="3">Uncharacterized protein</fullName>
    </submittedName>
</protein>
<dbReference type="EMBL" id="JAOTPV010000010">
    <property type="protein sequence ID" value="KAJ4477267.1"/>
    <property type="molecule type" value="Genomic_DNA"/>
</dbReference>
<feature type="signal peptide" evidence="2">
    <location>
        <begin position="1"/>
        <end position="18"/>
    </location>
</feature>
<dbReference type="Proteomes" id="UP001150266">
    <property type="component" value="Unassembled WGS sequence"/>
</dbReference>
<feature type="chain" id="PRO_5040939080" evidence="2">
    <location>
        <begin position="19"/>
        <end position="151"/>
    </location>
</feature>
<feature type="region of interest" description="Disordered" evidence="1">
    <location>
        <begin position="43"/>
        <end position="63"/>
    </location>
</feature>
<sequence length="151" mass="16569">MLSKTSLLLFFLPIPTQPLTITQSKSPLSLRIMSSDLRLSCTVSSEVPESNPTSQPGSVTGPAQPSIFTLMLRTPYIPPSSTNVKSLLHDPADIHLEKFKESDNEKLSETGTELNENASVDNLFRTLRTLPTISSNDLYFSPSSGWDNINS</sequence>
<keyword evidence="4" id="KW-1185">Reference proteome</keyword>
<name>A0A9W9A9Y0_9AGAR</name>
<evidence type="ECO:0000313" key="4">
    <source>
        <dbReference type="Proteomes" id="UP001150266"/>
    </source>
</evidence>